<evidence type="ECO:0000256" key="2">
    <source>
        <dbReference type="ARBA" id="ARBA00022729"/>
    </source>
</evidence>
<feature type="domain" description="SAF" evidence="5">
    <location>
        <begin position="192"/>
        <end position="254"/>
    </location>
</feature>
<gene>
    <name evidence="6" type="primary">flgA</name>
    <name evidence="6" type="ORF">O4H49_06880</name>
</gene>
<accession>A0ABT4LHC8</accession>
<evidence type="ECO:0000256" key="1">
    <source>
        <dbReference type="ARBA" id="ARBA00004418"/>
    </source>
</evidence>
<dbReference type="Proteomes" id="UP001069802">
    <property type="component" value="Unassembled WGS sequence"/>
</dbReference>
<organism evidence="6 7">
    <name type="scientific">Kiloniella laminariae</name>
    <dbReference type="NCBI Taxonomy" id="454162"/>
    <lineage>
        <taxon>Bacteria</taxon>
        <taxon>Pseudomonadati</taxon>
        <taxon>Pseudomonadota</taxon>
        <taxon>Alphaproteobacteria</taxon>
        <taxon>Rhodospirillales</taxon>
        <taxon>Kiloniellaceae</taxon>
        <taxon>Kiloniella</taxon>
    </lineage>
</organism>
<evidence type="ECO:0000313" key="6">
    <source>
        <dbReference type="EMBL" id="MCZ4280494.1"/>
    </source>
</evidence>
<keyword evidence="6" id="KW-0969">Cilium</keyword>
<evidence type="ECO:0000259" key="5">
    <source>
        <dbReference type="SMART" id="SM00858"/>
    </source>
</evidence>
<dbReference type="EMBL" id="JAPWGY010000002">
    <property type="protein sequence ID" value="MCZ4280494.1"/>
    <property type="molecule type" value="Genomic_DNA"/>
</dbReference>
<sequence length="325" mass="35492">MRLLKVFLFTTSLVFLGQAAQAETAPDAFDGVVNLNRDIVVEGDIVYLSDIFSGLKEEQNAAIAHSPELGKNVDLDARWLWALAQKHDVNWQPNSRFDTTSVSRAGQKIDADQIKNSVEVALLEQGLADGHQIEFDLKDRALEIPAEIEATLRVESINYREGQSRFSAQIVIPAEGRPVITKVVSGYLIKVVNVPVLNRRLSKGDIIRDHDINWITLKSTKLSKNAITDLESLIGMTPKHSIKPESVIRTNDLDTPKAVNKNSLVTIQLNSGPLALRTQGRALDSGAMGDVIRILNTQSNTIVNGTVTGEGLATVQLISSTIVGN</sequence>
<reference evidence="6" key="1">
    <citation type="submission" date="2022-12" db="EMBL/GenBank/DDBJ databases">
        <title>Bacterial isolates from different developmental stages of Nematostella vectensis.</title>
        <authorList>
            <person name="Fraune S."/>
        </authorList>
    </citation>
    <scope>NUCLEOTIDE SEQUENCE</scope>
    <source>
        <strain evidence="6">G21630-S1</strain>
    </source>
</reference>
<dbReference type="InterPro" id="IPR039246">
    <property type="entry name" value="Flagellar_FlgA"/>
</dbReference>
<keyword evidence="3" id="KW-0574">Periplasm</keyword>
<keyword evidence="2 4" id="KW-0732">Signal</keyword>
<dbReference type="InterPro" id="IPR017585">
    <property type="entry name" value="SAF_FlgA"/>
</dbReference>
<dbReference type="NCBIfam" id="TIGR03170">
    <property type="entry name" value="flgA_cterm"/>
    <property type="match status" value="1"/>
</dbReference>
<evidence type="ECO:0000256" key="3">
    <source>
        <dbReference type="ARBA" id="ARBA00022764"/>
    </source>
</evidence>
<feature type="chain" id="PRO_5046192773" evidence="4">
    <location>
        <begin position="23"/>
        <end position="325"/>
    </location>
</feature>
<evidence type="ECO:0000313" key="7">
    <source>
        <dbReference type="Proteomes" id="UP001069802"/>
    </source>
</evidence>
<dbReference type="PANTHER" id="PTHR36307">
    <property type="entry name" value="FLAGELLA BASAL BODY P-RING FORMATION PROTEIN FLGA"/>
    <property type="match status" value="1"/>
</dbReference>
<comment type="caution">
    <text evidence="6">The sequence shown here is derived from an EMBL/GenBank/DDBJ whole genome shotgun (WGS) entry which is preliminary data.</text>
</comment>
<dbReference type="Pfam" id="PF13144">
    <property type="entry name" value="ChapFlgA"/>
    <property type="match status" value="1"/>
</dbReference>
<dbReference type="Gene3D" id="3.90.1210.10">
    <property type="entry name" value="Antifreeze-like/N-acetylneuraminic acid synthase C-terminal domain"/>
    <property type="match status" value="1"/>
</dbReference>
<proteinExistence type="predicted"/>
<dbReference type="RefSeq" id="WP_269422690.1">
    <property type="nucleotide sequence ID" value="NZ_JAPWGY010000002.1"/>
</dbReference>
<evidence type="ECO:0000256" key="4">
    <source>
        <dbReference type="SAM" id="SignalP"/>
    </source>
</evidence>
<keyword evidence="6" id="KW-0282">Flagellum</keyword>
<feature type="signal peptide" evidence="4">
    <location>
        <begin position="1"/>
        <end position="22"/>
    </location>
</feature>
<comment type="subcellular location">
    <subcellularLocation>
        <location evidence="1">Periplasm</location>
    </subcellularLocation>
</comment>
<name>A0ABT4LHC8_9PROT</name>
<dbReference type="Gene3D" id="2.30.30.760">
    <property type="match status" value="1"/>
</dbReference>
<dbReference type="CDD" id="cd11614">
    <property type="entry name" value="SAF_CpaB_FlgA_like"/>
    <property type="match status" value="1"/>
</dbReference>
<keyword evidence="7" id="KW-1185">Reference proteome</keyword>
<dbReference type="PANTHER" id="PTHR36307:SF1">
    <property type="entry name" value="FLAGELLA BASAL BODY P-RING FORMATION PROTEIN FLGA"/>
    <property type="match status" value="1"/>
</dbReference>
<dbReference type="InterPro" id="IPR013974">
    <property type="entry name" value="SAF"/>
</dbReference>
<keyword evidence="6" id="KW-0966">Cell projection</keyword>
<dbReference type="SMART" id="SM00858">
    <property type="entry name" value="SAF"/>
    <property type="match status" value="1"/>
</dbReference>
<protein>
    <submittedName>
        <fullName evidence="6">Flagellar basal body P-ring formation chaperone FlgA</fullName>
    </submittedName>
</protein>